<keyword evidence="6 8" id="KW-0520">NAD</keyword>
<dbReference type="RefSeq" id="WP_209837637.1">
    <property type="nucleotide sequence ID" value="NZ_JAGGJP010000002.1"/>
</dbReference>
<dbReference type="InterPro" id="IPR028357">
    <property type="entry name" value="UDPglc_DH_bac"/>
</dbReference>
<evidence type="ECO:0000256" key="2">
    <source>
        <dbReference type="ARBA" id="ARBA00006601"/>
    </source>
</evidence>
<reference evidence="11" key="1">
    <citation type="journal article" date="2019" name="Int. J. Syst. Evol. Microbiol.">
        <title>The Global Catalogue of Microorganisms (GCM) 10K type strain sequencing project: providing services to taxonomists for standard genome sequencing and annotation.</title>
        <authorList>
            <consortium name="The Broad Institute Genomics Platform"/>
            <consortium name="The Broad Institute Genome Sequencing Center for Infectious Disease"/>
            <person name="Wu L."/>
            <person name="Ma J."/>
        </authorList>
    </citation>
    <scope>NUCLEOTIDE SEQUENCE [LARGE SCALE GENOMIC DNA]</scope>
    <source>
        <strain evidence="11">KACC 11588</strain>
    </source>
</reference>
<dbReference type="Pfam" id="PF03721">
    <property type="entry name" value="UDPG_MGDP_dh_N"/>
    <property type="match status" value="1"/>
</dbReference>
<feature type="domain" description="UDP-glucose/GDP-mannose dehydrogenase C-terminal" evidence="9">
    <location>
        <begin position="320"/>
        <end position="421"/>
    </location>
</feature>
<evidence type="ECO:0000256" key="3">
    <source>
        <dbReference type="ARBA" id="ARBA00012954"/>
    </source>
</evidence>
<accession>A0ABW0S8U2</accession>
<dbReference type="InterPro" id="IPR017476">
    <property type="entry name" value="UDP-Glc/GDP-Man"/>
</dbReference>
<dbReference type="Gene3D" id="1.20.5.100">
    <property type="entry name" value="Cytochrome c1, transmembrane anchor, C-terminal"/>
    <property type="match status" value="1"/>
</dbReference>
<dbReference type="InterPro" id="IPR036220">
    <property type="entry name" value="UDP-Glc/GDP-Man_DH_C_sf"/>
</dbReference>
<dbReference type="InterPro" id="IPR008927">
    <property type="entry name" value="6-PGluconate_DH-like_C_sf"/>
</dbReference>
<evidence type="ECO:0000256" key="8">
    <source>
        <dbReference type="PIRNR" id="PIRNR000124"/>
    </source>
</evidence>
<dbReference type="Proteomes" id="UP001596056">
    <property type="component" value="Unassembled WGS sequence"/>
</dbReference>
<dbReference type="NCBIfam" id="TIGR03026">
    <property type="entry name" value="NDP-sugDHase"/>
    <property type="match status" value="1"/>
</dbReference>
<evidence type="ECO:0000256" key="4">
    <source>
        <dbReference type="ARBA" id="ARBA00015132"/>
    </source>
</evidence>
<comment type="pathway">
    <text evidence="1">Nucleotide-sugar biosynthesis; UDP-alpha-D-glucuronate biosynthesis; UDP-alpha-D-glucuronate from UDP-alpha-D-glucose: step 1/1.</text>
</comment>
<dbReference type="InterPro" id="IPR014027">
    <property type="entry name" value="UDP-Glc/GDP-Man_DH_C"/>
</dbReference>
<dbReference type="Pfam" id="PF00984">
    <property type="entry name" value="UDPG_MGDP_dh"/>
    <property type="match status" value="1"/>
</dbReference>
<dbReference type="PANTHER" id="PTHR43750">
    <property type="entry name" value="UDP-GLUCOSE 6-DEHYDROGENASE TUAD"/>
    <property type="match status" value="1"/>
</dbReference>
<keyword evidence="5 8" id="KW-0560">Oxidoreductase</keyword>
<dbReference type="EC" id="1.1.1.22" evidence="3 8"/>
<comment type="similarity">
    <text evidence="2 8">Belongs to the UDP-glucose/GDP-mannose dehydrogenase family.</text>
</comment>
<dbReference type="PANTHER" id="PTHR43750:SF3">
    <property type="entry name" value="UDP-GLUCOSE 6-DEHYDROGENASE TUAD"/>
    <property type="match status" value="1"/>
</dbReference>
<dbReference type="SUPFAM" id="SSF52413">
    <property type="entry name" value="UDP-glucose/GDP-mannose dehydrogenase C-terminal domain"/>
    <property type="match status" value="1"/>
</dbReference>
<evidence type="ECO:0000256" key="6">
    <source>
        <dbReference type="ARBA" id="ARBA00023027"/>
    </source>
</evidence>
<proteinExistence type="inferred from homology"/>
<dbReference type="EMBL" id="JBHSNA010000002">
    <property type="protein sequence ID" value="MFC5565319.1"/>
    <property type="molecule type" value="Genomic_DNA"/>
</dbReference>
<dbReference type="Pfam" id="PF03720">
    <property type="entry name" value="UDPG_MGDP_dh_C"/>
    <property type="match status" value="1"/>
</dbReference>
<dbReference type="InterPro" id="IPR036291">
    <property type="entry name" value="NAD(P)-bd_dom_sf"/>
</dbReference>
<organism evidence="10 11">
    <name type="scientific">Rubellimicrobium aerolatum</name>
    <dbReference type="NCBI Taxonomy" id="490979"/>
    <lineage>
        <taxon>Bacteria</taxon>
        <taxon>Pseudomonadati</taxon>
        <taxon>Pseudomonadota</taxon>
        <taxon>Alphaproteobacteria</taxon>
        <taxon>Rhodobacterales</taxon>
        <taxon>Roseobacteraceae</taxon>
        <taxon>Rubellimicrobium</taxon>
    </lineage>
</organism>
<evidence type="ECO:0000313" key="11">
    <source>
        <dbReference type="Proteomes" id="UP001596056"/>
    </source>
</evidence>
<dbReference type="SUPFAM" id="SSF51735">
    <property type="entry name" value="NAD(P)-binding Rossmann-fold domains"/>
    <property type="match status" value="1"/>
</dbReference>
<comment type="caution">
    <text evidence="10">The sequence shown here is derived from an EMBL/GenBank/DDBJ whole genome shotgun (WGS) entry which is preliminary data.</text>
</comment>
<gene>
    <name evidence="10" type="ORF">ACFPOC_02690</name>
</gene>
<dbReference type="PIRSF" id="PIRSF000124">
    <property type="entry name" value="UDPglc_GDPman_dh"/>
    <property type="match status" value="1"/>
</dbReference>
<dbReference type="SUPFAM" id="SSF48179">
    <property type="entry name" value="6-phosphogluconate dehydrogenase C-terminal domain-like"/>
    <property type="match status" value="1"/>
</dbReference>
<keyword evidence="11" id="KW-1185">Reference proteome</keyword>
<dbReference type="SMART" id="SM00984">
    <property type="entry name" value="UDPG_MGDP_dh_C"/>
    <property type="match status" value="1"/>
</dbReference>
<dbReference type="GO" id="GO:0016491">
    <property type="term" value="F:oxidoreductase activity"/>
    <property type="evidence" value="ECO:0007669"/>
    <property type="project" value="UniProtKB-KW"/>
</dbReference>
<evidence type="ECO:0000256" key="7">
    <source>
        <dbReference type="ARBA" id="ARBA00047473"/>
    </source>
</evidence>
<evidence type="ECO:0000259" key="9">
    <source>
        <dbReference type="SMART" id="SM00984"/>
    </source>
</evidence>
<evidence type="ECO:0000256" key="5">
    <source>
        <dbReference type="ARBA" id="ARBA00023002"/>
    </source>
</evidence>
<evidence type="ECO:0000256" key="1">
    <source>
        <dbReference type="ARBA" id="ARBA00004701"/>
    </source>
</evidence>
<dbReference type="InterPro" id="IPR014026">
    <property type="entry name" value="UDP-Glc/GDP-Man_DH_dimer"/>
</dbReference>
<name>A0ABW0S8U2_9RHOB</name>
<dbReference type="Gene3D" id="3.40.50.720">
    <property type="entry name" value="NAD(P)-binding Rossmann-like Domain"/>
    <property type="match status" value="2"/>
</dbReference>
<dbReference type="PIRSF" id="PIRSF500134">
    <property type="entry name" value="UDPglc_DH_bac"/>
    <property type="match status" value="1"/>
</dbReference>
<comment type="catalytic activity">
    <reaction evidence="7 8">
        <text>UDP-alpha-D-glucose + 2 NAD(+) + H2O = UDP-alpha-D-glucuronate + 2 NADH + 3 H(+)</text>
        <dbReference type="Rhea" id="RHEA:23596"/>
        <dbReference type="ChEBI" id="CHEBI:15377"/>
        <dbReference type="ChEBI" id="CHEBI:15378"/>
        <dbReference type="ChEBI" id="CHEBI:57540"/>
        <dbReference type="ChEBI" id="CHEBI:57945"/>
        <dbReference type="ChEBI" id="CHEBI:58052"/>
        <dbReference type="ChEBI" id="CHEBI:58885"/>
        <dbReference type="EC" id="1.1.1.22"/>
    </reaction>
</comment>
<protein>
    <recommendedName>
        <fullName evidence="4 8">UDP-glucose 6-dehydrogenase</fullName>
        <ecNumber evidence="3 8">1.1.1.22</ecNumber>
    </recommendedName>
</protein>
<dbReference type="InterPro" id="IPR001732">
    <property type="entry name" value="UDP-Glc/GDP-Man_DH_N"/>
</dbReference>
<evidence type="ECO:0000313" key="10">
    <source>
        <dbReference type="EMBL" id="MFC5565319.1"/>
    </source>
</evidence>
<sequence>MKIAMIGTGYVGLVSGVCFSDFGHEVVCVDKHEGKIAGLRDGRIPIYEPGLDALLARNVAEGRLSFTTDLAEAVHGADAVFIAVGTPSRRGDGHADLSYVYAAAEEIARSATAPTVVVTKSTVPVGTNREVARILRETRPEFAWGVASNPEFLREGAAIDDFMKPDRVVVGLDADGSDQARQVMGDIYKPLFLRDFPIVYTDLESAEMIKYAANAFLAIKITFINEVAALCEKVGADVKAVSKGIGLDGRIGAKFLHAGPGYGGSCFPKDTNAFAQTGQDFGQRLRLVESTIEVNEAVKARMVDKIAALSGGSLKGKTVTVLGVTFKPNTDDMRDAPALAIVPALQAAGATVRAVDPQGRREGEHLLPGVEWLDDPYVAAEGAHMVALLTEWNQFRALDLKRLAAAMAEPRLADLRNVYGPDEARAAGFLAYDAVGRQGFGAEPAQAQRAVAE</sequence>